<dbReference type="EMBL" id="UOGB01000319">
    <property type="protein sequence ID" value="VAX25087.1"/>
    <property type="molecule type" value="Genomic_DNA"/>
</dbReference>
<evidence type="ECO:0000256" key="1">
    <source>
        <dbReference type="SAM" id="MobiDB-lite"/>
    </source>
</evidence>
<gene>
    <name evidence="2" type="ORF">MNBD_NITROSPINAE03-722</name>
</gene>
<evidence type="ECO:0000313" key="2">
    <source>
        <dbReference type="EMBL" id="VAX25087.1"/>
    </source>
</evidence>
<accession>A0A3B1D8T2</accession>
<feature type="compositionally biased region" description="Basic and acidic residues" evidence="1">
    <location>
        <begin position="25"/>
        <end position="47"/>
    </location>
</feature>
<reference evidence="2" key="1">
    <citation type="submission" date="2018-06" db="EMBL/GenBank/DDBJ databases">
        <authorList>
            <person name="Zhirakovskaya E."/>
        </authorList>
    </citation>
    <scope>NUCLEOTIDE SEQUENCE</scope>
</reference>
<protein>
    <submittedName>
        <fullName evidence="2">Uncharacterized protein</fullName>
    </submittedName>
</protein>
<dbReference type="AlphaFoldDB" id="A0A3B1D8T2"/>
<organism evidence="2">
    <name type="scientific">hydrothermal vent metagenome</name>
    <dbReference type="NCBI Taxonomy" id="652676"/>
    <lineage>
        <taxon>unclassified sequences</taxon>
        <taxon>metagenomes</taxon>
        <taxon>ecological metagenomes</taxon>
    </lineage>
</organism>
<sequence>MARKSAKTKPAAKPEPDGDTAPLTMKEKVARLKESRQENKKGGKFPDQKAAVSNRRGIASSRSLRTGKQR</sequence>
<name>A0A3B1D8T2_9ZZZZ</name>
<feature type="region of interest" description="Disordered" evidence="1">
    <location>
        <begin position="1"/>
        <end position="70"/>
    </location>
</feature>
<proteinExistence type="predicted"/>